<gene>
    <name evidence="1" type="ORF">PHYSODRAFT_340992</name>
</gene>
<dbReference type="Gene3D" id="2.60.120.200">
    <property type="match status" value="1"/>
</dbReference>
<evidence type="ECO:0000313" key="2">
    <source>
        <dbReference type="Proteomes" id="UP000002640"/>
    </source>
</evidence>
<dbReference type="EMBL" id="JH159163">
    <property type="protein sequence ID" value="EGZ06806.1"/>
    <property type="molecule type" value="Genomic_DNA"/>
</dbReference>
<dbReference type="SUPFAM" id="SSF49899">
    <property type="entry name" value="Concanavalin A-like lectins/glucanases"/>
    <property type="match status" value="1"/>
</dbReference>
<reference evidence="1 2" key="1">
    <citation type="journal article" date="2006" name="Science">
        <title>Phytophthora genome sequences uncover evolutionary origins and mechanisms of pathogenesis.</title>
        <authorList>
            <person name="Tyler B.M."/>
            <person name="Tripathy S."/>
            <person name="Zhang X."/>
            <person name="Dehal P."/>
            <person name="Jiang R.H."/>
            <person name="Aerts A."/>
            <person name="Arredondo F.D."/>
            <person name="Baxter L."/>
            <person name="Bensasson D."/>
            <person name="Beynon J.L."/>
            <person name="Chapman J."/>
            <person name="Damasceno C.M."/>
            <person name="Dorrance A.E."/>
            <person name="Dou D."/>
            <person name="Dickerman A.W."/>
            <person name="Dubchak I.L."/>
            <person name="Garbelotto M."/>
            <person name="Gijzen M."/>
            <person name="Gordon S.G."/>
            <person name="Govers F."/>
            <person name="Grunwald N.J."/>
            <person name="Huang W."/>
            <person name="Ivors K.L."/>
            <person name="Jones R.W."/>
            <person name="Kamoun S."/>
            <person name="Krampis K."/>
            <person name="Lamour K.H."/>
            <person name="Lee M.K."/>
            <person name="McDonald W.H."/>
            <person name="Medina M."/>
            <person name="Meijer H.J."/>
            <person name="Nordberg E.K."/>
            <person name="Maclean D.J."/>
            <person name="Ospina-Giraldo M.D."/>
            <person name="Morris P.F."/>
            <person name="Phuntumart V."/>
            <person name="Putnam N.H."/>
            <person name="Rash S."/>
            <person name="Rose J.K."/>
            <person name="Sakihama Y."/>
            <person name="Salamov A.A."/>
            <person name="Savidor A."/>
            <person name="Scheuring C.F."/>
            <person name="Smith B.M."/>
            <person name="Sobral B.W."/>
            <person name="Terry A."/>
            <person name="Torto-Alalibo T.A."/>
            <person name="Win J."/>
            <person name="Xu Z."/>
            <person name="Zhang H."/>
            <person name="Grigoriev I.V."/>
            <person name="Rokhsar D.S."/>
            <person name="Boore J.L."/>
        </authorList>
    </citation>
    <scope>NUCLEOTIDE SEQUENCE [LARGE SCALE GENOMIC DNA]</scope>
    <source>
        <strain evidence="1 2">P6497</strain>
    </source>
</reference>
<dbReference type="Proteomes" id="UP000002640">
    <property type="component" value="Unassembled WGS sequence"/>
</dbReference>
<dbReference type="RefSeq" id="XP_009537570.1">
    <property type="nucleotide sequence ID" value="XM_009539275.1"/>
</dbReference>
<name>G5ABT1_PHYSP</name>
<proteinExistence type="predicted"/>
<dbReference type="InterPro" id="IPR013320">
    <property type="entry name" value="ConA-like_dom_sf"/>
</dbReference>
<dbReference type="Pfam" id="PF13385">
    <property type="entry name" value="Laminin_G_3"/>
    <property type="match status" value="1"/>
</dbReference>
<dbReference type="GeneID" id="20648009"/>
<evidence type="ECO:0000313" key="1">
    <source>
        <dbReference type="EMBL" id="EGZ06806.1"/>
    </source>
</evidence>
<organism evidence="1 2">
    <name type="scientific">Phytophthora sojae (strain P6497)</name>
    <name type="common">Soybean stem and root rot agent</name>
    <name type="synonym">Phytophthora megasperma f. sp. glycines</name>
    <dbReference type="NCBI Taxonomy" id="1094619"/>
    <lineage>
        <taxon>Eukaryota</taxon>
        <taxon>Sar</taxon>
        <taxon>Stramenopiles</taxon>
        <taxon>Oomycota</taxon>
        <taxon>Peronosporomycetes</taxon>
        <taxon>Peronosporales</taxon>
        <taxon>Peronosporaceae</taxon>
        <taxon>Phytophthora</taxon>
    </lineage>
</organism>
<dbReference type="InParanoid" id="G5ABT1"/>
<protein>
    <recommendedName>
        <fullName evidence="3">LamG domain-containing protein</fullName>
    </recommendedName>
</protein>
<evidence type="ECO:0008006" key="3">
    <source>
        <dbReference type="Google" id="ProtNLM"/>
    </source>
</evidence>
<dbReference type="KEGG" id="psoj:PHYSODRAFT_340992"/>
<dbReference type="AlphaFoldDB" id="G5ABT1"/>
<keyword evidence="2" id="KW-1185">Reference proteome</keyword>
<sequence>MLFKAPKADDDPELLGSFAYFTLDLCFSLLPGERFGGVIYGLQSSSRESCEWPHYSQPSVMVDSKGDLYCSVVAAQPVVARALEPNRWYLVALTYDHGAQLQEVYFNGVKVQEKAGLWRYQWHFMTFAQVGTGFSASDFLDGPGWYGYQGIVDVGRDTFRR</sequence>
<accession>G5ABT1</accession>